<evidence type="ECO:0008006" key="3">
    <source>
        <dbReference type="Google" id="ProtNLM"/>
    </source>
</evidence>
<evidence type="ECO:0000313" key="2">
    <source>
        <dbReference type="Proteomes" id="UP000294225"/>
    </source>
</evidence>
<dbReference type="AlphaFoldDB" id="A0A4R0JBN1"/>
<organism evidence="1 2">
    <name type="scientific">Kribbella speibonae</name>
    <dbReference type="NCBI Taxonomy" id="1572660"/>
    <lineage>
        <taxon>Bacteria</taxon>
        <taxon>Bacillati</taxon>
        <taxon>Actinomycetota</taxon>
        <taxon>Actinomycetes</taxon>
        <taxon>Propionibacteriales</taxon>
        <taxon>Kribbellaceae</taxon>
        <taxon>Kribbella</taxon>
    </lineage>
</organism>
<comment type="caution">
    <text evidence="1">The sequence shown here is derived from an EMBL/GenBank/DDBJ whole genome shotgun (WGS) entry which is preliminary data.</text>
</comment>
<dbReference type="Proteomes" id="UP000294225">
    <property type="component" value="Unassembled WGS sequence"/>
</dbReference>
<dbReference type="EMBL" id="SJKC01000001">
    <property type="protein sequence ID" value="TCC41986.1"/>
    <property type="molecule type" value="Genomic_DNA"/>
</dbReference>
<gene>
    <name evidence="1" type="ORF">E0H92_10230</name>
</gene>
<sequence length="372" mass="41514">MTTDTMILSRSASTGVVPAERSVLLAGPASLRHEPQGPEPVTAAIGVRPEALTAAANTAVVTLDAPLREQCRGLAPLFLLRPVDGRWTPYTQQSFTGDDVLFVALPGSPLTGDSPGANPTAWTSELAERHRACGPMAVNHQRWFVNALPGQELEYKFTVQGEPDLWRLTTLILDTVRDGGLQDWICEHGNNGGFEQWDFDNHLFEITTPRAERGYVAFIPAVNGTWIIRRKRFIADAEMRHEVLIEGVVLGPNPDLSAVIADRWRLRPAWGEVYRRVRYNVLLESLASGHVFSIMLDRCTDRAELVDPLHQVEVEYVRTRTLRPVDLSLLRSEYEQLVAFTREFLASHGVASLEDHWSKLSWLRPAAGLQPT</sequence>
<evidence type="ECO:0000313" key="1">
    <source>
        <dbReference type="EMBL" id="TCC41986.1"/>
    </source>
</evidence>
<accession>A0A4R0JBN1</accession>
<reference evidence="1 2" key="1">
    <citation type="submission" date="2019-02" db="EMBL/GenBank/DDBJ databases">
        <title>Kribbella capetownensis sp. nov. and Kribbella speibonae sp. nov., isolated from soil.</title>
        <authorList>
            <person name="Curtis S.M."/>
            <person name="Norton I."/>
            <person name="Everest G.J."/>
            <person name="Meyers P.R."/>
        </authorList>
    </citation>
    <scope>NUCLEOTIDE SEQUENCE [LARGE SCALE GENOMIC DNA]</scope>
    <source>
        <strain evidence="1 2">YM55</strain>
    </source>
</reference>
<dbReference type="RefSeq" id="WP_131496061.1">
    <property type="nucleotide sequence ID" value="NZ_SJKC01000001.1"/>
</dbReference>
<protein>
    <recommendedName>
        <fullName evidence="3">DUF402 domain-containing protein</fullName>
    </recommendedName>
</protein>
<proteinExistence type="predicted"/>
<name>A0A4R0JBN1_9ACTN</name>